<sequence length="387" mass="43018">MTTIPKPEQRQIFLACRAIFTGPHANLRKAKTIRARLADHETSLKALIPGFDLNRVLSVVKHFLEKGLFQSDAKAEVEFPGLFGSASPGRETRHEAFEEEAARSVAEVLDGISAGEGVDVEAGVGDEDLGDASPGAAEVMPDGYAVPRPEAEDGSDHTVKADTSIPSLFPSYFPYHAQHSILNTVQRVLEECIFEFTKKTLPSEITSRDIDCAAAVELNKWTRLLLRWIPRLPEGALRPSELGLESTLLTVAKLRHTAVHRLPTTARGIAAFVLVAQRLTEILGDALRTSQLEDLHQDIQDKIRILEMNKNVLEQGLAGGLREIEMQRERLDQQERELKAKTVEDDRENKLMMGLLVEEAMGRIFEQTTVESDEEVVFFDMADDGEE</sequence>
<feature type="coiled-coil region" evidence="1">
    <location>
        <begin position="317"/>
        <end position="344"/>
    </location>
</feature>
<evidence type="ECO:0000313" key="2">
    <source>
        <dbReference type="EMBL" id="PYH93329.1"/>
    </source>
</evidence>
<dbReference type="AlphaFoldDB" id="A0A319D7W1"/>
<keyword evidence="3" id="KW-1185">Reference proteome</keyword>
<keyword evidence="1" id="KW-0175">Coiled coil</keyword>
<dbReference type="VEuPathDB" id="FungiDB:BO71DRAFT_431078"/>
<dbReference type="OrthoDB" id="5324651at2759"/>
<reference evidence="2 3" key="1">
    <citation type="submission" date="2018-02" db="EMBL/GenBank/DDBJ databases">
        <title>The genomes of Aspergillus section Nigri reveals drivers in fungal speciation.</title>
        <authorList>
            <consortium name="DOE Joint Genome Institute"/>
            <person name="Vesth T.C."/>
            <person name="Nybo J."/>
            <person name="Theobald S."/>
            <person name="Brandl J."/>
            <person name="Frisvad J.C."/>
            <person name="Nielsen K.F."/>
            <person name="Lyhne E.K."/>
            <person name="Kogle M.E."/>
            <person name="Kuo A."/>
            <person name="Riley R."/>
            <person name="Clum A."/>
            <person name="Nolan M."/>
            <person name="Lipzen A."/>
            <person name="Salamov A."/>
            <person name="Henrissat B."/>
            <person name="Wiebenga A."/>
            <person name="De vries R.P."/>
            <person name="Grigoriev I.V."/>
            <person name="Mortensen U.H."/>
            <person name="Andersen M.R."/>
            <person name="Baker S.E."/>
        </authorList>
    </citation>
    <scope>NUCLEOTIDE SEQUENCE [LARGE SCALE GENOMIC DNA]</scope>
    <source>
        <strain evidence="2 3">CBS 707.79</strain>
    </source>
</reference>
<proteinExistence type="predicted"/>
<organism evidence="2 3">
    <name type="scientific">Aspergillus ellipticus CBS 707.79</name>
    <dbReference type="NCBI Taxonomy" id="1448320"/>
    <lineage>
        <taxon>Eukaryota</taxon>
        <taxon>Fungi</taxon>
        <taxon>Dikarya</taxon>
        <taxon>Ascomycota</taxon>
        <taxon>Pezizomycotina</taxon>
        <taxon>Eurotiomycetes</taxon>
        <taxon>Eurotiomycetidae</taxon>
        <taxon>Eurotiales</taxon>
        <taxon>Aspergillaceae</taxon>
        <taxon>Aspergillus</taxon>
        <taxon>Aspergillus subgen. Circumdati</taxon>
    </lineage>
</organism>
<gene>
    <name evidence="2" type="ORF">BO71DRAFT_431078</name>
</gene>
<protein>
    <recommendedName>
        <fullName evidence="4">Ubiquinol-cytochrome-c reductase cytochrome c1</fullName>
    </recommendedName>
</protein>
<name>A0A319D7W1_9EURO</name>
<evidence type="ECO:0000256" key="1">
    <source>
        <dbReference type="SAM" id="Coils"/>
    </source>
</evidence>
<evidence type="ECO:0000313" key="3">
    <source>
        <dbReference type="Proteomes" id="UP000247810"/>
    </source>
</evidence>
<dbReference type="Proteomes" id="UP000247810">
    <property type="component" value="Unassembled WGS sequence"/>
</dbReference>
<dbReference type="EMBL" id="KZ825895">
    <property type="protein sequence ID" value="PYH93329.1"/>
    <property type="molecule type" value="Genomic_DNA"/>
</dbReference>
<evidence type="ECO:0008006" key="4">
    <source>
        <dbReference type="Google" id="ProtNLM"/>
    </source>
</evidence>
<accession>A0A319D7W1</accession>
<dbReference type="STRING" id="1448320.A0A319D7W1"/>